<feature type="domain" description="Elongation factor P C-terminal" evidence="2">
    <location>
        <begin position="155"/>
        <end position="210"/>
    </location>
</feature>
<dbReference type="SMART" id="SM00841">
    <property type="entry name" value="Elong-fact-P_C"/>
    <property type="match status" value="1"/>
</dbReference>
<dbReference type="PROSITE" id="PS01275">
    <property type="entry name" value="EFP"/>
    <property type="match status" value="1"/>
</dbReference>
<dbReference type="InterPro" id="IPR020599">
    <property type="entry name" value="Transl_elong_fac_P/YeiP"/>
</dbReference>
<name>A0A1G2DR80_9BACT</name>
<dbReference type="Gene3D" id="2.30.30.30">
    <property type="match status" value="1"/>
</dbReference>
<dbReference type="PANTHER" id="PTHR30053:SF14">
    <property type="entry name" value="TRANSLATION ELONGATION FACTOR KOW-LIKE DOMAIN-CONTAINING PROTEIN"/>
    <property type="match status" value="1"/>
</dbReference>
<dbReference type="GO" id="GO:0003746">
    <property type="term" value="F:translation elongation factor activity"/>
    <property type="evidence" value="ECO:0007669"/>
    <property type="project" value="TreeGrafter"/>
</dbReference>
<dbReference type="SUPFAM" id="SSF50249">
    <property type="entry name" value="Nucleic acid-binding proteins"/>
    <property type="match status" value="1"/>
</dbReference>
<dbReference type="Gene3D" id="2.40.50.140">
    <property type="entry name" value="Nucleic acid-binding proteins"/>
    <property type="match status" value="1"/>
</dbReference>
<dbReference type="SUPFAM" id="SSF50104">
    <property type="entry name" value="Translation proteins SH3-like domain"/>
    <property type="match status" value="1"/>
</dbReference>
<gene>
    <name evidence="3" type="ORF">A3G11_02345</name>
</gene>
<dbReference type="AlphaFoldDB" id="A0A1G2DR80"/>
<dbReference type="EMBL" id="MHLT01000047">
    <property type="protein sequence ID" value="OGZ15912.1"/>
    <property type="molecule type" value="Genomic_DNA"/>
</dbReference>
<evidence type="ECO:0000313" key="4">
    <source>
        <dbReference type="Proteomes" id="UP000178472"/>
    </source>
</evidence>
<dbReference type="PANTHER" id="PTHR30053">
    <property type="entry name" value="ELONGATION FACTOR P"/>
    <property type="match status" value="1"/>
</dbReference>
<accession>A0A1G2DR80</accession>
<proteinExistence type="inferred from homology"/>
<dbReference type="InterPro" id="IPR014722">
    <property type="entry name" value="Rib_uL2_dom2"/>
</dbReference>
<dbReference type="InterPro" id="IPR013852">
    <property type="entry name" value="Transl_elong_P/YeiP_CS"/>
</dbReference>
<dbReference type="PIRSF" id="PIRSF005901">
    <property type="entry name" value="EF-P"/>
    <property type="match status" value="1"/>
</dbReference>
<dbReference type="Proteomes" id="UP000178472">
    <property type="component" value="Unassembled WGS sequence"/>
</dbReference>
<comment type="caution">
    <text evidence="3">The sequence shown here is derived from an EMBL/GenBank/DDBJ whole genome shotgun (WGS) entry which is preliminary data.</text>
</comment>
<dbReference type="InterPro" id="IPR012340">
    <property type="entry name" value="NA-bd_OB-fold"/>
</dbReference>
<dbReference type="GO" id="GO:0043043">
    <property type="term" value="P:peptide biosynthetic process"/>
    <property type="evidence" value="ECO:0007669"/>
    <property type="project" value="InterPro"/>
</dbReference>
<protein>
    <recommendedName>
        <fullName evidence="2">Elongation factor P C-terminal domain-containing protein</fullName>
    </recommendedName>
</protein>
<dbReference type="InterPro" id="IPR015365">
    <property type="entry name" value="Elong-fact-P_C"/>
</dbReference>
<sequence>MISYSDLKKGVAFILEGEPYEVQDAQFVRMQQRKPVMQTKIRNLITGKTVSRNFHQNEVFKEAEINDKEMIFLFSHRDQYTFIEPGNPKDRVVLGATVVGDIGRFFKKNLPVTFQMFSPDSGSSSLGPSSGGASPLAGQAGGEEKIIGIKIPMKIEYAVKEAQPADKGNTVQGGSKEAVLENGLIVQVPLFINTGDVIKVNTETGEYSERMEKK</sequence>
<dbReference type="CDD" id="cd05794">
    <property type="entry name" value="S1_EF-P_repeat_2"/>
    <property type="match status" value="1"/>
</dbReference>
<evidence type="ECO:0000259" key="2">
    <source>
        <dbReference type="SMART" id="SM00841"/>
    </source>
</evidence>
<dbReference type="InterPro" id="IPR008991">
    <property type="entry name" value="Translation_prot_SH3-like_sf"/>
</dbReference>
<dbReference type="Pfam" id="PF08207">
    <property type="entry name" value="EFP_N"/>
    <property type="match status" value="1"/>
</dbReference>
<dbReference type="InterPro" id="IPR013185">
    <property type="entry name" value="Transl_elong_KOW-like"/>
</dbReference>
<evidence type="ECO:0000313" key="3">
    <source>
        <dbReference type="EMBL" id="OGZ15912.1"/>
    </source>
</evidence>
<organism evidence="3 4">
    <name type="scientific">Candidatus Lloydbacteria bacterium RIFCSPLOWO2_12_FULL_51_9</name>
    <dbReference type="NCBI Taxonomy" id="1798669"/>
    <lineage>
        <taxon>Bacteria</taxon>
        <taxon>Candidatus Lloydiibacteriota</taxon>
    </lineage>
</organism>
<comment type="similarity">
    <text evidence="1">Belongs to the elongation factor P family.</text>
</comment>
<evidence type="ECO:0000256" key="1">
    <source>
        <dbReference type="ARBA" id="ARBA00009479"/>
    </source>
</evidence>
<reference evidence="3 4" key="1">
    <citation type="journal article" date="2016" name="Nat. Commun.">
        <title>Thousands of microbial genomes shed light on interconnected biogeochemical processes in an aquifer system.</title>
        <authorList>
            <person name="Anantharaman K."/>
            <person name="Brown C.T."/>
            <person name="Hug L.A."/>
            <person name="Sharon I."/>
            <person name="Castelle C.J."/>
            <person name="Probst A.J."/>
            <person name="Thomas B.C."/>
            <person name="Singh A."/>
            <person name="Wilkins M.J."/>
            <person name="Karaoz U."/>
            <person name="Brodie E.L."/>
            <person name="Williams K.H."/>
            <person name="Hubbard S.S."/>
            <person name="Banfield J.F."/>
        </authorList>
    </citation>
    <scope>NUCLEOTIDE SEQUENCE [LARGE SCALE GENOMIC DNA]</scope>
</reference>
<dbReference type="GO" id="GO:0005829">
    <property type="term" value="C:cytosol"/>
    <property type="evidence" value="ECO:0007669"/>
    <property type="project" value="UniProtKB-ARBA"/>
</dbReference>
<dbReference type="FunFam" id="2.40.50.140:FF:000004">
    <property type="entry name" value="Elongation factor P"/>
    <property type="match status" value="1"/>
</dbReference>
<dbReference type="Pfam" id="PF09285">
    <property type="entry name" value="Elong-fact-P_C"/>
    <property type="match status" value="1"/>
</dbReference>